<accession>A0A498I8H2</accession>
<dbReference type="EMBL" id="RDQH01000339">
    <property type="protein sequence ID" value="RXH78287.1"/>
    <property type="molecule type" value="Genomic_DNA"/>
</dbReference>
<comment type="caution">
    <text evidence="1">The sequence shown here is derived from an EMBL/GenBank/DDBJ whole genome shotgun (WGS) entry which is preliminary data.</text>
</comment>
<gene>
    <name evidence="1" type="ORF">DVH24_001805</name>
</gene>
<protein>
    <submittedName>
        <fullName evidence="1">Uncharacterized protein</fullName>
    </submittedName>
</protein>
<evidence type="ECO:0000313" key="1">
    <source>
        <dbReference type="EMBL" id="RXH78287.1"/>
    </source>
</evidence>
<evidence type="ECO:0000313" key="2">
    <source>
        <dbReference type="Proteomes" id="UP000290289"/>
    </source>
</evidence>
<keyword evidence="2" id="KW-1185">Reference proteome</keyword>
<sequence>MKIKIWGDFPLPLLAANKGISRIIVEMDSTTSVNLIQAVQLAGVGDFHPLASLLQPPVWIGDLLFDDILRISRNRLVCTSSIV</sequence>
<dbReference type="AlphaFoldDB" id="A0A498I8H2"/>
<name>A0A498I8H2_MALDO</name>
<dbReference type="Proteomes" id="UP000290289">
    <property type="component" value="Chromosome 13"/>
</dbReference>
<organism evidence="1 2">
    <name type="scientific">Malus domestica</name>
    <name type="common">Apple</name>
    <name type="synonym">Pyrus malus</name>
    <dbReference type="NCBI Taxonomy" id="3750"/>
    <lineage>
        <taxon>Eukaryota</taxon>
        <taxon>Viridiplantae</taxon>
        <taxon>Streptophyta</taxon>
        <taxon>Embryophyta</taxon>
        <taxon>Tracheophyta</taxon>
        <taxon>Spermatophyta</taxon>
        <taxon>Magnoliopsida</taxon>
        <taxon>eudicotyledons</taxon>
        <taxon>Gunneridae</taxon>
        <taxon>Pentapetalae</taxon>
        <taxon>rosids</taxon>
        <taxon>fabids</taxon>
        <taxon>Rosales</taxon>
        <taxon>Rosaceae</taxon>
        <taxon>Amygdaloideae</taxon>
        <taxon>Maleae</taxon>
        <taxon>Malus</taxon>
    </lineage>
</organism>
<proteinExistence type="predicted"/>
<reference evidence="1 2" key="1">
    <citation type="submission" date="2018-10" db="EMBL/GenBank/DDBJ databases">
        <title>A high-quality apple genome assembly.</title>
        <authorList>
            <person name="Hu J."/>
        </authorList>
    </citation>
    <scope>NUCLEOTIDE SEQUENCE [LARGE SCALE GENOMIC DNA]</scope>
    <source>
        <strain evidence="2">cv. HFTH1</strain>
        <tissue evidence="1">Young leaf</tissue>
    </source>
</reference>